<organism evidence="5">
    <name type="scientific">Nyssomyia neivai</name>
    <dbReference type="NCBI Taxonomy" id="330878"/>
    <lineage>
        <taxon>Eukaryota</taxon>
        <taxon>Metazoa</taxon>
        <taxon>Ecdysozoa</taxon>
        <taxon>Arthropoda</taxon>
        <taxon>Hexapoda</taxon>
        <taxon>Insecta</taxon>
        <taxon>Pterygota</taxon>
        <taxon>Neoptera</taxon>
        <taxon>Endopterygota</taxon>
        <taxon>Diptera</taxon>
        <taxon>Nematocera</taxon>
        <taxon>Psychodoidea</taxon>
        <taxon>Psychodidae</taxon>
        <taxon>Nyssomyia</taxon>
    </lineage>
</organism>
<dbReference type="SMART" id="SM00700">
    <property type="entry name" value="JHBP"/>
    <property type="match status" value="1"/>
</dbReference>
<evidence type="ECO:0000256" key="1">
    <source>
        <dbReference type="ARBA" id="ARBA00022729"/>
    </source>
</evidence>
<dbReference type="GO" id="GO:0007623">
    <property type="term" value="P:circadian rhythm"/>
    <property type="evidence" value="ECO:0007669"/>
    <property type="project" value="UniProtKB-ARBA"/>
</dbReference>
<comment type="similarity">
    <text evidence="3">Belongs to the TO family.</text>
</comment>
<feature type="chain" id="PRO_5009875543" evidence="4">
    <location>
        <begin position="18"/>
        <end position="248"/>
    </location>
</feature>
<dbReference type="InterPro" id="IPR010562">
    <property type="entry name" value="Haemolymph_juvenile_hormone-bd"/>
</dbReference>
<dbReference type="FunFam" id="3.15.10.30:FF:000001">
    <property type="entry name" value="Takeout-like protein 1"/>
    <property type="match status" value="1"/>
</dbReference>
<dbReference type="AlphaFoldDB" id="A0A1L8DQ65"/>
<reference evidence="5" key="1">
    <citation type="submission" date="2016-12" db="EMBL/GenBank/DDBJ databases">
        <title>An insight into the sialome and mialome of the sand fly, Nyssomyia neivai.</title>
        <authorList>
            <person name="Sebastian V."/>
            <person name="Goulart T.M."/>
            <person name="Oliveira W."/>
            <person name="Calvo E."/>
            <person name="Oliveira L.F."/>
            <person name="Pinto M.C."/>
            <person name="Rosselino A.M."/>
            <person name="Ribeiro J.M."/>
        </authorList>
    </citation>
    <scope>NUCLEOTIDE SEQUENCE</scope>
</reference>
<dbReference type="InterPro" id="IPR038606">
    <property type="entry name" value="To_sf"/>
</dbReference>
<proteinExistence type="inferred from homology"/>
<protein>
    <submittedName>
        <fullName evidence="5">Putative hemolymph juvenile hormone binding protein</fullName>
    </submittedName>
</protein>
<dbReference type="Pfam" id="PF06585">
    <property type="entry name" value="JHBP"/>
    <property type="match status" value="1"/>
</dbReference>
<dbReference type="PANTHER" id="PTHR11008:SF40">
    <property type="entry name" value="PROTEIN TAKEOUT"/>
    <property type="match status" value="1"/>
</dbReference>
<sequence>MFKTVCGVLFLSLVSFAAKLPNEIPKCNYEEHSCIIDRINWVLKNRPEGIPAIKLLQFDPIDVPSMSIVQGGSNPVNIDLQFRNVKFYGLNKADMKRISGYGKEIEKRIEMDLFTPQISLIGPYTINGRVLILPVQGKGDSNITLDNVDVKIRMTGKKITKNGKDYLQTDDLKLTFKTTRAWIYLGNLFNGDKTLGPTTNEFLNENWKEIFGELQAVIEDAFSKIIQTLFNNVFAALPYHSIFKQNSE</sequence>
<name>A0A1L8DQ65_9DIPT</name>
<dbReference type="Gene3D" id="3.15.10.30">
    <property type="entry name" value="Haemolymph juvenile hormone binding protein"/>
    <property type="match status" value="1"/>
</dbReference>
<feature type="signal peptide" evidence="4">
    <location>
        <begin position="1"/>
        <end position="17"/>
    </location>
</feature>
<dbReference type="EMBL" id="GFDF01005550">
    <property type="protein sequence ID" value="JAV08534.1"/>
    <property type="molecule type" value="Transcribed_RNA"/>
</dbReference>
<accession>A0A1L8DQ65</accession>
<dbReference type="GO" id="GO:0005615">
    <property type="term" value="C:extracellular space"/>
    <property type="evidence" value="ECO:0007669"/>
    <property type="project" value="TreeGrafter"/>
</dbReference>
<evidence type="ECO:0000313" key="5">
    <source>
        <dbReference type="EMBL" id="JAV08534.1"/>
    </source>
</evidence>
<evidence type="ECO:0000256" key="4">
    <source>
        <dbReference type="SAM" id="SignalP"/>
    </source>
</evidence>
<keyword evidence="2" id="KW-0090">Biological rhythms</keyword>
<dbReference type="PANTHER" id="PTHR11008">
    <property type="entry name" value="PROTEIN TAKEOUT-LIKE PROTEIN"/>
    <property type="match status" value="1"/>
</dbReference>
<evidence type="ECO:0000256" key="2">
    <source>
        <dbReference type="ARBA" id="ARBA00023108"/>
    </source>
</evidence>
<evidence type="ECO:0000256" key="3">
    <source>
        <dbReference type="ARBA" id="ARBA00060902"/>
    </source>
</evidence>
<keyword evidence="1 4" id="KW-0732">Signal</keyword>